<evidence type="ECO:0008006" key="3">
    <source>
        <dbReference type="Google" id="ProtNLM"/>
    </source>
</evidence>
<evidence type="ECO:0000313" key="2">
    <source>
        <dbReference type="Proteomes" id="UP001054945"/>
    </source>
</evidence>
<organism evidence="1 2">
    <name type="scientific">Caerostris extrusa</name>
    <name type="common">Bark spider</name>
    <name type="synonym">Caerostris bankana</name>
    <dbReference type="NCBI Taxonomy" id="172846"/>
    <lineage>
        <taxon>Eukaryota</taxon>
        <taxon>Metazoa</taxon>
        <taxon>Ecdysozoa</taxon>
        <taxon>Arthropoda</taxon>
        <taxon>Chelicerata</taxon>
        <taxon>Arachnida</taxon>
        <taxon>Araneae</taxon>
        <taxon>Araneomorphae</taxon>
        <taxon>Entelegynae</taxon>
        <taxon>Araneoidea</taxon>
        <taxon>Araneidae</taxon>
        <taxon>Caerostris</taxon>
    </lineage>
</organism>
<accession>A0AAV4NYE3</accession>
<protein>
    <recommendedName>
        <fullName evidence="3">Reverse transcriptase</fullName>
    </recommendedName>
</protein>
<proteinExistence type="predicted"/>
<comment type="caution">
    <text evidence="1">The sequence shown here is derived from an EMBL/GenBank/DDBJ whole genome shotgun (WGS) entry which is preliminary data.</text>
</comment>
<sequence>MGGKLFSNGSQIMLGFLAVKRWMHLQSRPCFCHNTILTSFTVRWPDAQLASALAFSTTEDWRRLLTDLQQHLNKMAVSSSVPCPLCGDDSMNGLLICSKLKDIGNVFSFVFSHLYWAARQSMHGRLAQVGCRILKKNTI</sequence>
<dbReference type="EMBL" id="BPLR01021356">
    <property type="protein sequence ID" value="GIX88760.1"/>
    <property type="molecule type" value="Genomic_DNA"/>
</dbReference>
<gene>
    <name evidence="1" type="ORF">CEXT_393621</name>
</gene>
<dbReference type="Proteomes" id="UP001054945">
    <property type="component" value="Unassembled WGS sequence"/>
</dbReference>
<evidence type="ECO:0000313" key="1">
    <source>
        <dbReference type="EMBL" id="GIX88760.1"/>
    </source>
</evidence>
<keyword evidence="2" id="KW-1185">Reference proteome</keyword>
<dbReference type="AlphaFoldDB" id="A0AAV4NYE3"/>
<reference evidence="1 2" key="1">
    <citation type="submission" date="2021-06" db="EMBL/GenBank/DDBJ databases">
        <title>Caerostris extrusa draft genome.</title>
        <authorList>
            <person name="Kono N."/>
            <person name="Arakawa K."/>
        </authorList>
    </citation>
    <scope>NUCLEOTIDE SEQUENCE [LARGE SCALE GENOMIC DNA]</scope>
</reference>
<name>A0AAV4NYE3_CAEEX</name>